<dbReference type="InParanoid" id="A0A0D2U718"/>
<organism evidence="7 8">
    <name type="scientific">Capsaspora owczarzaki (strain ATCC 30864)</name>
    <dbReference type="NCBI Taxonomy" id="595528"/>
    <lineage>
        <taxon>Eukaryota</taxon>
        <taxon>Filasterea</taxon>
        <taxon>Capsaspora</taxon>
    </lineage>
</organism>
<dbReference type="PIRSF" id="PIRSF000277">
    <property type="entry name" value="COX6A1"/>
    <property type="match status" value="1"/>
</dbReference>
<proteinExistence type="inferred from homology"/>
<evidence type="ECO:0000256" key="6">
    <source>
        <dbReference type="RuleBase" id="RU004396"/>
    </source>
</evidence>
<dbReference type="GO" id="GO:0030234">
    <property type="term" value="F:enzyme regulator activity"/>
    <property type="evidence" value="ECO:0007669"/>
    <property type="project" value="TreeGrafter"/>
</dbReference>
<dbReference type="FunCoup" id="A0A0D2U718">
    <property type="interactions" value="62"/>
</dbReference>
<evidence type="ECO:0000256" key="1">
    <source>
        <dbReference type="ARBA" id="ARBA00004273"/>
    </source>
</evidence>
<dbReference type="STRING" id="595528.A0A0D2U718"/>
<dbReference type="OrthoDB" id="5947505at2759"/>
<dbReference type="GO" id="GO:0006123">
    <property type="term" value="P:mitochondrial electron transport, cytochrome c to oxygen"/>
    <property type="evidence" value="ECO:0007669"/>
    <property type="project" value="TreeGrafter"/>
</dbReference>
<evidence type="ECO:0000313" key="7">
    <source>
        <dbReference type="EMBL" id="KJE90951.1"/>
    </source>
</evidence>
<keyword evidence="4" id="KW-0496">Mitochondrion</keyword>
<evidence type="ECO:0000256" key="4">
    <source>
        <dbReference type="ARBA" id="ARBA00023128"/>
    </source>
</evidence>
<dbReference type="GO" id="GO:0005743">
    <property type="term" value="C:mitochondrial inner membrane"/>
    <property type="evidence" value="ECO:0007669"/>
    <property type="project" value="UniProtKB-SubCell"/>
</dbReference>
<evidence type="ECO:0000256" key="5">
    <source>
        <dbReference type="ARBA" id="ARBA00023136"/>
    </source>
</evidence>
<dbReference type="AlphaFoldDB" id="A0A0D2U718"/>
<dbReference type="PANTHER" id="PTHR11504:SF0">
    <property type="entry name" value="CYTOCHROME C OXIDASE SUBUNIT"/>
    <property type="match status" value="1"/>
</dbReference>
<dbReference type="SUPFAM" id="SSF81411">
    <property type="entry name" value="Mitochondrial cytochrome c oxidase subunit VIa"/>
    <property type="match status" value="1"/>
</dbReference>
<keyword evidence="3" id="KW-0809">Transit peptide</keyword>
<dbReference type="EMBL" id="KE346362">
    <property type="protein sequence ID" value="KJE90951.1"/>
    <property type="molecule type" value="Genomic_DNA"/>
</dbReference>
<evidence type="ECO:0008006" key="9">
    <source>
        <dbReference type="Google" id="ProtNLM"/>
    </source>
</evidence>
<dbReference type="PANTHER" id="PTHR11504">
    <property type="entry name" value="CYTOCHROME C OXIDASE POLYPEPTIDE VIA"/>
    <property type="match status" value="1"/>
</dbReference>
<comment type="similarity">
    <text evidence="6">Belongs to the cytochrome c oxidase subunit 6A family.</text>
</comment>
<comment type="subcellular location">
    <subcellularLocation>
        <location evidence="1">Mitochondrion inner membrane</location>
    </subcellularLocation>
</comment>
<dbReference type="PhylomeDB" id="A0A0D2U718"/>
<dbReference type="eggNOG" id="KOG3469">
    <property type="taxonomic scope" value="Eukaryota"/>
</dbReference>
<evidence type="ECO:0000256" key="3">
    <source>
        <dbReference type="ARBA" id="ARBA00022946"/>
    </source>
</evidence>
<keyword evidence="2" id="KW-0999">Mitochondrion inner membrane</keyword>
<dbReference type="InterPro" id="IPR001349">
    <property type="entry name" value="Cyt_c_oxidase_su6a"/>
</dbReference>
<evidence type="ECO:0000256" key="2">
    <source>
        <dbReference type="ARBA" id="ARBA00022792"/>
    </source>
</evidence>
<dbReference type="Proteomes" id="UP000008743">
    <property type="component" value="Unassembled WGS sequence"/>
</dbReference>
<dbReference type="Gene3D" id="4.10.95.10">
    <property type="entry name" value="Cytochrome c oxidase, subunit VIa"/>
    <property type="match status" value="1"/>
</dbReference>
<accession>A0A0D2U718</accession>
<dbReference type="RefSeq" id="XP_004348923.1">
    <property type="nucleotide sequence ID" value="XM_004348873.2"/>
</dbReference>
<protein>
    <recommendedName>
        <fullName evidence="9">Cytochrome c oxidase polypeptide VIa</fullName>
    </recommendedName>
</protein>
<name>A0A0D2U718_CAPO3</name>
<sequence length="96" mass="10424">MFAAAARAIAANARSYATAAAGVSAEEAHAAHATVTWKRISLFVAFPAVLLATANAVAAHEEHHDYIAYPHLRIRNKAFPWSDSDHSLFHNPHTNH</sequence>
<keyword evidence="5" id="KW-0472">Membrane</keyword>
<gene>
    <name evidence="7" type="ORF">CAOG_002173</name>
</gene>
<keyword evidence="8" id="KW-1185">Reference proteome</keyword>
<dbReference type="Pfam" id="PF02046">
    <property type="entry name" value="COX6A"/>
    <property type="match status" value="1"/>
</dbReference>
<evidence type="ECO:0000313" key="8">
    <source>
        <dbReference type="Proteomes" id="UP000008743"/>
    </source>
</evidence>
<reference evidence="8" key="1">
    <citation type="submission" date="2011-02" db="EMBL/GenBank/DDBJ databases">
        <title>The Genome Sequence of Capsaspora owczarzaki ATCC 30864.</title>
        <authorList>
            <person name="Russ C."/>
            <person name="Cuomo C."/>
            <person name="Burger G."/>
            <person name="Gray M.W."/>
            <person name="Holland P.W.H."/>
            <person name="King N."/>
            <person name="Lang F.B.F."/>
            <person name="Roger A.J."/>
            <person name="Ruiz-Trillo I."/>
            <person name="Young S.K."/>
            <person name="Zeng Q."/>
            <person name="Gargeya S."/>
            <person name="Alvarado L."/>
            <person name="Berlin A."/>
            <person name="Chapman S.B."/>
            <person name="Chen Z."/>
            <person name="Freedman E."/>
            <person name="Gellesch M."/>
            <person name="Goldberg J."/>
            <person name="Griggs A."/>
            <person name="Gujja S."/>
            <person name="Heilman E."/>
            <person name="Heiman D."/>
            <person name="Howarth C."/>
            <person name="Mehta T."/>
            <person name="Neiman D."/>
            <person name="Pearson M."/>
            <person name="Roberts A."/>
            <person name="Saif S."/>
            <person name="Shea T."/>
            <person name="Shenoy N."/>
            <person name="Sisk P."/>
            <person name="Stolte C."/>
            <person name="Sykes S."/>
            <person name="White J."/>
            <person name="Yandava C."/>
            <person name="Haas B."/>
            <person name="Nusbaum C."/>
            <person name="Birren B."/>
        </authorList>
    </citation>
    <scope>NUCLEOTIDE SEQUENCE</scope>
    <source>
        <strain evidence="8">ATCC 30864</strain>
    </source>
</reference>
<dbReference type="InterPro" id="IPR036418">
    <property type="entry name" value="Cyt_c_oxidase_su6a_sf"/>
</dbReference>